<dbReference type="Proteomes" id="UP001431449">
    <property type="component" value="Unassembled WGS sequence"/>
</dbReference>
<dbReference type="Pfam" id="PF03724">
    <property type="entry name" value="META"/>
    <property type="match status" value="1"/>
</dbReference>
<evidence type="ECO:0000259" key="2">
    <source>
        <dbReference type="Pfam" id="PF03724"/>
    </source>
</evidence>
<evidence type="ECO:0000313" key="3">
    <source>
        <dbReference type="EMBL" id="MCK7594065.1"/>
    </source>
</evidence>
<dbReference type="PROSITE" id="PS51257">
    <property type="entry name" value="PROKAR_LIPOPROTEIN"/>
    <property type="match status" value="1"/>
</dbReference>
<dbReference type="EMBL" id="JALNMH010000008">
    <property type="protein sequence ID" value="MCK7594065.1"/>
    <property type="molecule type" value="Genomic_DNA"/>
</dbReference>
<dbReference type="PANTHER" id="PTHR35535">
    <property type="entry name" value="HEAT SHOCK PROTEIN HSLJ"/>
    <property type="match status" value="1"/>
</dbReference>
<protein>
    <submittedName>
        <fullName evidence="3">META domain-containing protein</fullName>
    </submittedName>
</protein>
<proteinExistence type="predicted"/>
<feature type="chain" id="PRO_5045287015" evidence="1">
    <location>
        <begin position="22"/>
        <end position="146"/>
    </location>
</feature>
<dbReference type="RefSeq" id="WP_248209009.1">
    <property type="nucleotide sequence ID" value="NZ_JALNMH010000008.1"/>
</dbReference>
<evidence type="ECO:0000256" key="1">
    <source>
        <dbReference type="SAM" id="SignalP"/>
    </source>
</evidence>
<keyword evidence="4" id="KW-1185">Reference proteome</keyword>
<reference evidence="3" key="1">
    <citation type="submission" date="2022-04" db="EMBL/GenBank/DDBJ databases">
        <title>Lysobacter sp. CAU 1642 isolated from sea sand.</title>
        <authorList>
            <person name="Kim W."/>
        </authorList>
    </citation>
    <scope>NUCLEOTIDE SEQUENCE</scope>
    <source>
        <strain evidence="3">CAU 1642</strain>
    </source>
</reference>
<organism evidence="3 4">
    <name type="scientific">Pseudomarimonas salicorniae</name>
    <dbReference type="NCBI Taxonomy" id="2933270"/>
    <lineage>
        <taxon>Bacteria</taxon>
        <taxon>Pseudomonadati</taxon>
        <taxon>Pseudomonadota</taxon>
        <taxon>Gammaproteobacteria</taxon>
        <taxon>Lysobacterales</taxon>
        <taxon>Lysobacteraceae</taxon>
        <taxon>Pseudomarimonas</taxon>
    </lineage>
</organism>
<accession>A0ABT0GHP2</accession>
<dbReference type="InterPro" id="IPR005184">
    <property type="entry name" value="DUF306_Meta_HslJ"/>
</dbReference>
<evidence type="ECO:0000313" key="4">
    <source>
        <dbReference type="Proteomes" id="UP001431449"/>
    </source>
</evidence>
<dbReference type="InterPro" id="IPR038670">
    <property type="entry name" value="HslJ-like_sf"/>
</dbReference>
<gene>
    <name evidence="3" type="ORF">M0G41_10310</name>
</gene>
<feature type="domain" description="DUF306" evidence="2">
    <location>
        <begin position="35"/>
        <end position="137"/>
    </location>
</feature>
<sequence>MRFAAAMLGALMTISTLGACAAPAGRSEGLSELPAGTRWALEDSSLGALKAAREGAIHIAFDNDRLSGDSGCNQFSAEARVEGGKLELGPIVASKRACIGPGMDAERALFDALAKIESAAIDGDRLTLGTRDGQSLIFARAGKGGE</sequence>
<comment type="caution">
    <text evidence="3">The sequence shown here is derived from an EMBL/GenBank/DDBJ whole genome shotgun (WGS) entry which is preliminary data.</text>
</comment>
<keyword evidence="1" id="KW-0732">Signal</keyword>
<name>A0ABT0GHP2_9GAMM</name>
<dbReference type="Gene3D" id="2.40.128.270">
    <property type="match status" value="1"/>
</dbReference>
<dbReference type="InterPro" id="IPR053147">
    <property type="entry name" value="Hsp_HslJ-like"/>
</dbReference>
<feature type="signal peptide" evidence="1">
    <location>
        <begin position="1"/>
        <end position="21"/>
    </location>
</feature>
<dbReference type="PANTHER" id="PTHR35535:SF1">
    <property type="entry name" value="HEAT SHOCK PROTEIN HSLJ"/>
    <property type="match status" value="1"/>
</dbReference>